<comment type="caution">
    <text evidence="2">The sequence shown here is derived from an EMBL/GenBank/DDBJ whole genome shotgun (WGS) entry which is preliminary data.</text>
</comment>
<dbReference type="RefSeq" id="WP_307226238.1">
    <property type="nucleotide sequence ID" value="NZ_JAUSTT010000002.1"/>
</dbReference>
<feature type="chain" id="PRO_5047100004" description="Sporulation protein" evidence="1">
    <location>
        <begin position="22"/>
        <end position="158"/>
    </location>
</feature>
<evidence type="ECO:0000256" key="1">
    <source>
        <dbReference type="SAM" id="SignalP"/>
    </source>
</evidence>
<protein>
    <recommendedName>
        <fullName evidence="4">Sporulation protein</fullName>
    </recommendedName>
</protein>
<evidence type="ECO:0000313" key="3">
    <source>
        <dbReference type="Proteomes" id="UP001223586"/>
    </source>
</evidence>
<reference evidence="2 3" key="1">
    <citation type="submission" date="2023-07" db="EMBL/GenBank/DDBJ databases">
        <title>Genomic Encyclopedia of Type Strains, Phase IV (KMG-IV): sequencing the most valuable type-strain genomes for metagenomic binning, comparative biology and taxonomic classification.</title>
        <authorList>
            <person name="Goeker M."/>
        </authorList>
    </citation>
    <scope>NUCLEOTIDE SEQUENCE [LARGE SCALE GENOMIC DNA]</scope>
    <source>
        <strain evidence="2 3">DSM 23837</strain>
    </source>
</reference>
<name>A0ABT9WPB8_9BACI</name>
<accession>A0ABT9WPB8</accession>
<proteinExistence type="predicted"/>
<dbReference type="Proteomes" id="UP001223586">
    <property type="component" value="Unassembled WGS sequence"/>
</dbReference>
<keyword evidence="3" id="KW-1185">Reference proteome</keyword>
<evidence type="ECO:0000313" key="2">
    <source>
        <dbReference type="EMBL" id="MDQ0174615.1"/>
    </source>
</evidence>
<keyword evidence="1" id="KW-0732">Signal</keyword>
<feature type="signal peptide" evidence="1">
    <location>
        <begin position="1"/>
        <end position="21"/>
    </location>
</feature>
<evidence type="ECO:0008006" key="4">
    <source>
        <dbReference type="Google" id="ProtNLM"/>
    </source>
</evidence>
<dbReference type="EMBL" id="JAUSTT010000002">
    <property type="protein sequence ID" value="MDQ0174615.1"/>
    <property type="molecule type" value="Genomic_DNA"/>
</dbReference>
<organism evidence="2 3">
    <name type="scientific">Bacillus chungangensis</name>
    <dbReference type="NCBI Taxonomy" id="587633"/>
    <lineage>
        <taxon>Bacteria</taxon>
        <taxon>Bacillati</taxon>
        <taxon>Bacillota</taxon>
        <taxon>Bacilli</taxon>
        <taxon>Bacillales</taxon>
        <taxon>Bacillaceae</taxon>
        <taxon>Bacillus</taxon>
    </lineage>
</organism>
<gene>
    <name evidence="2" type="ORF">J2S08_000448</name>
</gene>
<dbReference type="PROSITE" id="PS51257">
    <property type="entry name" value="PROKAR_LIPOPROTEIN"/>
    <property type="match status" value="1"/>
</dbReference>
<sequence length="158" mass="18618">MRRYIPFFMMMFLLMSVTGCALNKKRTEESSYALLKTTQPTPIVIKKSKKHQVVGDKIERDIEEIPAIYDTAIVENEKRVIVAYKVRHLQRFNMRKIEKKLNKKLESRYPKKQFIVSSDYKIFLEAVRLKEALQSGEISKKEAEKRFKKIISLSSELT</sequence>